<dbReference type="PANTHER" id="PTHR37017:SF11">
    <property type="entry name" value="ESTERASE_LIPASE_THIOESTERASE DOMAIN-CONTAINING PROTEIN"/>
    <property type="match status" value="1"/>
</dbReference>
<keyword evidence="3" id="KW-0378">Hydrolase</keyword>
<evidence type="ECO:0000313" key="4">
    <source>
        <dbReference type="Proteomes" id="UP000292884"/>
    </source>
</evidence>
<protein>
    <submittedName>
        <fullName evidence="3">Alpha/beta hydrolase</fullName>
    </submittedName>
</protein>
<dbReference type="InterPro" id="IPR029058">
    <property type="entry name" value="AB_hydrolase_fold"/>
</dbReference>
<dbReference type="PANTHER" id="PTHR37017">
    <property type="entry name" value="AB HYDROLASE-1 DOMAIN-CONTAINING PROTEIN-RELATED"/>
    <property type="match status" value="1"/>
</dbReference>
<dbReference type="Proteomes" id="UP000292884">
    <property type="component" value="Unassembled WGS sequence"/>
</dbReference>
<feature type="signal peptide" evidence="1">
    <location>
        <begin position="1"/>
        <end position="29"/>
    </location>
</feature>
<feature type="chain" id="PRO_5020670825" evidence="1">
    <location>
        <begin position="30"/>
        <end position="260"/>
    </location>
</feature>
<dbReference type="AlphaFoldDB" id="A0A4R0MQP3"/>
<dbReference type="RefSeq" id="WP_131554206.1">
    <property type="nucleotide sequence ID" value="NZ_SJSK01000004.1"/>
</dbReference>
<dbReference type="InterPro" id="IPR052897">
    <property type="entry name" value="Sec-Metab_Biosynth_Hydrolase"/>
</dbReference>
<dbReference type="SUPFAM" id="SSF53474">
    <property type="entry name" value="alpha/beta-Hydrolases"/>
    <property type="match status" value="1"/>
</dbReference>
<dbReference type="Gene3D" id="3.40.50.1820">
    <property type="entry name" value="alpha/beta hydrolase"/>
    <property type="match status" value="1"/>
</dbReference>
<dbReference type="InterPro" id="IPR000073">
    <property type="entry name" value="AB_hydrolase_1"/>
</dbReference>
<keyword evidence="1" id="KW-0732">Signal</keyword>
<evidence type="ECO:0000313" key="3">
    <source>
        <dbReference type="EMBL" id="TCC89219.1"/>
    </source>
</evidence>
<name>A0A4R0MQP3_9SPHI</name>
<organism evidence="3 4">
    <name type="scientific">Pedobacter frigiditerrae</name>
    <dbReference type="NCBI Taxonomy" id="2530452"/>
    <lineage>
        <taxon>Bacteria</taxon>
        <taxon>Pseudomonadati</taxon>
        <taxon>Bacteroidota</taxon>
        <taxon>Sphingobacteriia</taxon>
        <taxon>Sphingobacteriales</taxon>
        <taxon>Sphingobacteriaceae</taxon>
        <taxon>Pedobacter</taxon>
    </lineage>
</organism>
<reference evidence="3 4" key="1">
    <citation type="submission" date="2019-02" db="EMBL/GenBank/DDBJ databases">
        <title>Pedobacter sp. RP-1-13 sp. nov., isolated from Arctic soil.</title>
        <authorList>
            <person name="Dahal R.H."/>
        </authorList>
    </citation>
    <scope>NUCLEOTIDE SEQUENCE [LARGE SCALE GENOMIC DNA]</scope>
    <source>
        <strain evidence="3 4">RP-1-13</strain>
    </source>
</reference>
<accession>A0A4R0MQP3</accession>
<keyword evidence="4" id="KW-1185">Reference proteome</keyword>
<proteinExistence type="predicted"/>
<dbReference type="Pfam" id="PF12697">
    <property type="entry name" value="Abhydrolase_6"/>
    <property type="match status" value="1"/>
</dbReference>
<evidence type="ECO:0000256" key="1">
    <source>
        <dbReference type="SAM" id="SignalP"/>
    </source>
</evidence>
<dbReference type="OrthoDB" id="9112061at2"/>
<feature type="domain" description="AB hydrolase-1" evidence="2">
    <location>
        <begin position="38"/>
        <end position="251"/>
    </location>
</feature>
<dbReference type="GO" id="GO:0016787">
    <property type="term" value="F:hydrolase activity"/>
    <property type="evidence" value="ECO:0007669"/>
    <property type="project" value="UniProtKB-KW"/>
</dbReference>
<evidence type="ECO:0000259" key="2">
    <source>
        <dbReference type="Pfam" id="PF12697"/>
    </source>
</evidence>
<dbReference type="EMBL" id="SJSK01000004">
    <property type="protein sequence ID" value="TCC89219.1"/>
    <property type="molecule type" value="Genomic_DNA"/>
</dbReference>
<sequence length="260" mass="27761">MKTQTTLRKTKLLATSLLLFFAAAGSLMAQGKQEAKNIVIVHGAFVDGSGWSGVYDQLKKAGYNVTIVQNPLTSLEDDVAATNRAIEAQDGPVILVGHSWGGVVITEAGNADKVVGLVYVAAFMPDAKQSAISLIQSGPQLPVNGILPPDKNGLLYFDKAKFRECFAPEQSVEKANFMADSQQPINVKSFLTPITTAAWKTKPTYAIVATADKSIHPDLERSMYKAANAKTIEIKGSHSLYISNPKAIADVILLASKGGK</sequence>
<comment type="caution">
    <text evidence="3">The sequence shown here is derived from an EMBL/GenBank/DDBJ whole genome shotgun (WGS) entry which is preliminary data.</text>
</comment>
<gene>
    <name evidence="3" type="ORF">EZ428_16095</name>
</gene>